<dbReference type="Gene3D" id="3.90.550.10">
    <property type="entry name" value="Spore Coat Polysaccharide Biosynthesis Protein SpsA, Chain A"/>
    <property type="match status" value="1"/>
</dbReference>
<name>X0XNU8_9ZZZZ</name>
<gene>
    <name evidence="2" type="ORF">S01H1_74802</name>
</gene>
<sequence length="113" mass="12857">MKISASMIVKNEEVCLEKCLQSIKDLDEIVILDTGSTDKTGEIAQKYTNKYYANEYKWNDNFAEARNLSLSKCTGDFILTIDADEWLEEGGVEKIRIAVSNNQKNSVDFLCYI</sequence>
<dbReference type="PANTHER" id="PTHR43630">
    <property type="entry name" value="POLY-BETA-1,6-N-ACETYL-D-GLUCOSAMINE SYNTHASE"/>
    <property type="match status" value="1"/>
</dbReference>
<proteinExistence type="predicted"/>
<evidence type="ECO:0000313" key="2">
    <source>
        <dbReference type="EMBL" id="GAG44849.1"/>
    </source>
</evidence>
<dbReference type="InterPro" id="IPR029044">
    <property type="entry name" value="Nucleotide-diphossugar_trans"/>
</dbReference>
<accession>X0XNU8</accession>
<protein>
    <recommendedName>
        <fullName evidence="1">Glycosyltransferase 2-like domain-containing protein</fullName>
    </recommendedName>
</protein>
<dbReference type="PANTHER" id="PTHR43630:SF2">
    <property type="entry name" value="GLYCOSYLTRANSFERASE"/>
    <property type="match status" value="1"/>
</dbReference>
<dbReference type="SUPFAM" id="SSF53448">
    <property type="entry name" value="Nucleotide-diphospho-sugar transferases"/>
    <property type="match status" value="1"/>
</dbReference>
<organism evidence="2">
    <name type="scientific">marine sediment metagenome</name>
    <dbReference type="NCBI Taxonomy" id="412755"/>
    <lineage>
        <taxon>unclassified sequences</taxon>
        <taxon>metagenomes</taxon>
        <taxon>ecological metagenomes</taxon>
    </lineage>
</organism>
<reference evidence="2" key="1">
    <citation type="journal article" date="2014" name="Front. Microbiol.">
        <title>High frequency of phylogenetically diverse reductive dehalogenase-homologous genes in deep subseafloor sedimentary metagenomes.</title>
        <authorList>
            <person name="Kawai M."/>
            <person name="Futagami T."/>
            <person name="Toyoda A."/>
            <person name="Takaki Y."/>
            <person name="Nishi S."/>
            <person name="Hori S."/>
            <person name="Arai W."/>
            <person name="Tsubouchi T."/>
            <person name="Morono Y."/>
            <person name="Uchiyama I."/>
            <person name="Ito T."/>
            <person name="Fujiyama A."/>
            <person name="Inagaki F."/>
            <person name="Takami H."/>
        </authorList>
    </citation>
    <scope>NUCLEOTIDE SEQUENCE</scope>
    <source>
        <strain evidence="2">Expedition CK06-06</strain>
    </source>
</reference>
<comment type="caution">
    <text evidence="2">The sequence shown here is derived from an EMBL/GenBank/DDBJ whole genome shotgun (WGS) entry which is preliminary data.</text>
</comment>
<dbReference type="Pfam" id="PF00535">
    <property type="entry name" value="Glycos_transf_2"/>
    <property type="match status" value="1"/>
</dbReference>
<dbReference type="InterPro" id="IPR001173">
    <property type="entry name" value="Glyco_trans_2-like"/>
</dbReference>
<dbReference type="AlphaFoldDB" id="X0XNU8"/>
<feature type="domain" description="Glycosyltransferase 2-like" evidence="1">
    <location>
        <begin position="7"/>
        <end position="103"/>
    </location>
</feature>
<dbReference type="EMBL" id="BARS01050062">
    <property type="protein sequence ID" value="GAG44849.1"/>
    <property type="molecule type" value="Genomic_DNA"/>
</dbReference>
<evidence type="ECO:0000259" key="1">
    <source>
        <dbReference type="Pfam" id="PF00535"/>
    </source>
</evidence>